<protein>
    <submittedName>
        <fullName evidence="1">Uncharacterized protein</fullName>
    </submittedName>
</protein>
<evidence type="ECO:0000313" key="2">
    <source>
        <dbReference type="Proteomes" id="UP001055115"/>
    </source>
</evidence>
<name>A0AA37PD69_9PEZI</name>
<gene>
    <name evidence="1" type="ORF">ColSpa_10247</name>
</gene>
<reference evidence="1 2" key="1">
    <citation type="submission" date="2022-03" db="EMBL/GenBank/DDBJ databases">
        <title>Genome data of Colletotrichum spp.</title>
        <authorList>
            <person name="Utami Y.D."/>
            <person name="Hiruma K."/>
        </authorList>
    </citation>
    <scope>NUCLEOTIDE SEQUENCE [LARGE SCALE GENOMIC DNA]</scope>
    <source>
        <strain evidence="1 2">MAFF 239500</strain>
    </source>
</reference>
<sequence length="83" mass="9393">MAPVLPSRLQLLLVARRKEQHGSMEAWGQAALCFGHFRSVVALAKHCQALAFEMRPYPQIDEGSNSILSRAFDAIRVHRQKSY</sequence>
<comment type="caution">
    <text evidence="1">The sequence shown here is derived from an EMBL/GenBank/DDBJ whole genome shotgun (WGS) entry which is preliminary data.</text>
</comment>
<organism evidence="1 2">
    <name type="scientific">Colletotrichum spaethianum</name>
    <dbReference type="NCBI Taxonomy" id="700344"/>
    <lineage>
        <taxon>Eukaryota</taxon>
        <taxon>Fungi</taxon>
        <taxon>Dikarya</taxon>
        <taxon>Ascomycota</taxon>
        <taxon>Pezizomycotina</taxon>
        <taxon>Sordariomycetes</taxon>
        <taxon>Hypocreomycetidae</taxon>
        <taxon>Glomerellales</taxon>
        <taxon>Glomerellaceae</taxon>
        <taxon>Colletotrichum</taxon>
        <taxon>Colletotrichum spaethianum species complex</taxon>
    </lineage>
</organism>
<proteinExistence type="predicted"/>
<keyword evidence="2" id="KW-1185">Reference proteome</keyword>
<dbReference type="GeneID" id="73331049"/>
<evidence type="ECO:0000313" key="1">
    <source>
        <dbReference type="EMBL" id="GKT50066.1"/>
    </source>
</evidence>
<dbReference type="EMBL" id="BQXU01000034">
    <property type="protein sequence ID" value="GKT50066.1"/>
    <property type="molecule type" value="Genomic_DNA"/>
</dbReference>
<dbReference type="RefSeq" id="XP_049132416.1">
    <property type="nucleotide sequence ID" value="XM_049276459.1"/>
</dbReference>
<dbReference type="Proteomes" id="UP001055115">
    <property type="component" value="Unassembled WGS sequence"/>
</dbReference>
<accession>A0AA37PD69</accession>
<dbReference type="AlphaFoldDB" id="A0AA37PD69"/>